<gene>
    <name evidence="2" type="ORF">H5R64_03620</name>
</gene>
<evidence type="ECO:0000256" key="1">
    <source>
        <dbReference type="SAM" id="Phobius"/>
    </source>
</evidence>
<reference evidence="2 3" key="1">
    <citation type="submission" date="2020-07" db="EMBL/GenBank/DDBJ databases">
        <title>Description of Limosilactobacillus balticus sp. nov., Limosilactobacillus agrestis sp. nov., Limosilactobacillus albertensis sp. nov., Limosilactobacillus rudii sp. nov., Limosilactobacillus fastidiosus sp. nov., five novel Limosilactobacillus species isolated from the vertebrate gastrointestinal tract, and proposal of 6 subspecies of Limosilactobacillus reuteri adapted to the gastrointestinal tract of specific vertebrate hosts.</title>
        <authorList>
            <person name="Li F."/>
            <person name="Cheng C."/>
            <person name="Zheng J."/>
            <person name="Quevedo R.M."/>
            <person name="Li J."/>
            <person name="Roos S."/>
            <person name="Gaenzle M.G."/>
            <person name="Walter J."/>
        </authorList>
    </citation>
    <scope>NUCLEOTIDE SEQUENCE [LARGE SCALE GENOMIC DNA]</scope>
    <source>
        <strain evidence="2 3">WF-MO7-1</strain>
    </source>
</reference>
<feature type="transmembrane region" description="Helical" evidence="1">
    <location>
        <begin position="130"/>
        <end position="147"/>
    </location>
</feature>
<sequence>MKEKTIKLIKQGFPYYLIIIMSCLIISPQIISQGVILGTDSIFHFNRFYETAQQIRYWNFSYFQSNYSFQQSGRIINATYCPLFAYFNGIILLFARSWYRYQIITNLLIYFIGGTGMYKLCIKLHSKQSIALITAFIYMNIGWLPRWELAQNMNAWGAALSPYMIICGIRMIQNSEQPINVLQLMTVMTIIMQIHLLSSVFFVVALIPFFIAGLIHSNNPRLMWIDLLKAVIGTIILTANIWGALLMINLNNHIAYPANFNLFANALRPATFSNNRRFLSFFIWFLFTAQFIFVIRKPHRSSLNTFITSWGFLILILSSVITPWKKFQQWLPFLSHTLQFPSRLTIIAYPLLFAGIAMTITTIVNSTPKYSLSRNSSIGILVVTLLLVFIPTNITISRKVANYYSDALFANLSALAKVSTNKAAIRYSTQSSHPGQLLSLVEKRSPDYLPLPSNYAGNKSKHSYDYQSQIIKNANNFHHTVLKGGKLKLTWTADHSGTKRLPLVTYHESVLTVNGRRVTHYQRSSIGSPYVHEHQGLNTATLRFKPASWFNYLLVIWLISLSIYWVYGSYTFYKHRIA</sequence>
<dbReference type="PROSITE" id="PS51257">
    <property type="entry name" value="PROKAR_LIPOPROTEIN"/>
    <property type="match status" value="1"/>
</dbReference>
<dbReference type="EMBL" id="JACIUZ010000028">
    <property type="protein sequence ID" value="MBB1062887.1"/>
    <property type="molecule type" value="Genomic_DNA"/>
</dbReference>
<keyword evidence="3" id="KW-1185">Reference proteome</keyword>
<feature type="transmembrane region" description="Helical" evidence="1">
    <location>
        <begin position="98"/>
        <end position="118"/>
    </location>
</feature>
<comment type="caution">
    <text evidence="2">The sequence shown here is derived from an EMBL/GenBank/DDBJ whole genome shotgun (WGS) entry which is preliminary data.</text>
</comment>
<organism evidence="2 3">
    <name type="scientific">Limosilactobacillus fastidiosus</name>
    <dbReference type="NCBI Taxonomy" id="2759855"/>
    <lineage>
        <taxon>Bacteria</taxon>
        <taxon>Bacillati</taxon>
        <taxon>Bacillota</taxon>
        <taxon>Bacilli</taxon>
        <taxon>Lactobacillales</taxon>
        <taxon>Lactobacillaceae</taxon>
        <taxon>Limosilactobacillus</taxon>
    </lineage>
</organism>
<dbReference type="Proteomes" id="UP000544052">
    <property type="component" value="Unassembled WGS sequence"/>
</dbReference>
<name>A0ABR6E6S2_9LACO</name>
<proteinExistence type="predicted"/>
<evidence type="ECO:0000313" key="3">
    <source>
        <dbReference type="Proteomes" id="UP000544052"/>
    </source>
</evidence>
<feature type="transmembrane region" description="Helical" evidence="1">
    <location>
        <begin position="227"/>
        <end position="248"/>
    </location>
</feature>
<protein>
    <submittedName>
        <fullName evidence="2">Cell division protein</fullName>
    </submittedName>
</protein>
<keyword evidence="1" id="KW-0812">Transmembrane</keyword>
<feature type="transmembrane region" description="Helical" evidence="1">
    <location>
        <begin position="184"/>
        <end position="215"/>
    </location>
</feature>
<feature type="transmembrane region" description="Helical" evidence="1">
    <location>
        <begin position="376"/>
        <end position="396"/>
    </location>
</feature>
<keyword evidence="2" id="KW-0131">Cell cycle</keyword>
<keyword evidence="2" id="KW-0132">Cell division</keyword>
<dbReference type="RefSeq" id="WP_182582857.1">
    <property type="nucleotide sequence ID" value="NZ_JACIUZ010000028.1"/>
</dbReference>
<feature type="transmembrane region" description="Helical" evidence="1">
    <location>
        <begin position="12"/>
        <end position="31"/>
    </location>
</feature>
<keyword evidence="1" id="KW-0472">Membrane</keyword>
<keyword evidence="1" id="KW-1133">Transmembrane helix</keyword>
<dbReference type="GO" id="GO:0051301">
    <property type="term" value="P:cell division"/>
    <property type="evidence" value="ECO:0007669"/>
    <property type="project" value="UniProtKB-KW"/>
</dbReference>
<feature type="transmembrane region" description="Helical" evidence="1">
    <location>
        <begin position="307"/>
        <end position="324"/>
    </location>
</feature>
<feature type="transmembrane region" description="Helical" evidence="1">
    <location>
        <begin position="549"/>
        <end position="567"/>
    </location>
</feature>
<evidence type="ECO:0000313" key="2">
    <source>
        <dbReference type="EMBL" id="MBB1062887.1"/>
    </source>
</evidence>
<accession>A0ABR6E6S2</accession>
<feature type="transmembrane region" description="Helical" evidence="1">
    <location>
        <begin position="344"/>
        <end position="364"/>
    </location>
</feature>
<feature type="transmembrane region" description="Helical" evidence="1">
    <location>
        <begin position="278"/>
        <end position="295"/>
    </location>
</feature>